<name>A0ABU0S2B6_9HYPH</name>
<keyword evidence="6" id="KW-1185">Reference proteome</keyword>
<dbReference type="SUPFAM" id="SSF53448">
    <property type="entry name" value="Nucleotide-diphospho-sugar transferases"/>
    <property type="match status" value="1"/>
</dbReference>
<reference evidence="5 6" key="1">
    <citation type="submission" date="2023-07" db="EMBL/GenBank/DDBJ databases">
        <title>Comparative genomics of wheat-associated soil bacteria to identify genetic determinants of phenazine resistance.</title>
        <authorList>
            <person name="Mouncey N."/>
        </authorList>
    </citation>
    <scope>NUCLEOTIDE SEQUENCE [LARGE SCALE GENOMIC DNA]</scope>
    <source>
        <strain evidence="5 6">W4I11</strain>
    </source>
</reference>
<protein>
    <submittedName>
        <fullName evidence="5">Rhamnosyltransferase</fullName>
        <ecNumber evidence="5">2.4.1.-</ecNumber>
    </submittedName>
</protein>
<feature type="domain" description="Glycosyltransferase 2-like" evidence="4">
    <location>
        <begin position="11"/>
        <end position="133"/>
    </location>
</feature>
<proteinExistence type="inferred from homology"/>
<comment type="similarity">
    <text evidence="1">Belongs to the glycosyltransferase 2 family.</text>
</comment>
<gene>
    <name evidence="5" type="ORF">QFZ34_000097</name>
</gene>
<dbReference type="EMBL" id="JAUSZT010000001">
    <property type="protein sequence ID" value="MDQ0994920.1"/>
    <property type="molecule type" value="Genomic_DNA"/>
</dbReference>
<organism evidence="5 6">
    <name type="scientific">Phyllobacterium ifriqiyense</name>
    <dbReference type="NCBI Taxonomy" id="314238"/>
    <lineage>
        <taxon>Bacteria</taxon>
        <taxon>Pseudomonadati</taxon>
        <taxon>Pseudomonadota</taxon>
        <taxon>Alphaproteobacteria</taxon>
        <taxon>Hyphomicrobiales</taxon>
        <taxon>Phyllobacteriaceae</taxon>
        <taxon>Phyllobacterium</taxon>
    </lineage>
</organism>
<accession>A0ABU0S2B6</accession>
<dbReference type="GO" id="GO:0016757">
    <property type="term" value="F:glycosyltransferase activity"/>
    <property type="evidence" value="ECO:0007669"/>
    <property type="project" value="UniProtKB-KW"/>
</dbReference>
<dbReference type="Proteomes" id="UP001237780">
    <property type="component" value="Unassembled WGS sequence"/>
</dbReference>
<dbReference type="PANTHER" id="PTHR43179">
    <property type="entry name" value="RHAMNOSYLTRANSFERASE WBBL"/>
    <property type="match status" value="1"/>
</dbReference>
<keyword evidence="2 5" id="KW-0328">Glycosyltransferase</keyword>
<dbReference type="Pfam" id="PF00535">
    <property type="entry name" value="Glycos_transf_2"/>
    <property type="match status" value="1"/>
</dbReference>
<comment type="caution">
    <text evidence="5">The sequence shown here is derived from an EMBL/GenBank/DDBJ whole genome shotgun (WGS) entry which is preliminary data.</text>
</comment>
<dbReference type="PANTHER" id="PTHR43179:SF12">
    <property type="entry name" value="GALACTOFURANOSYLTRANSFERASE GLFT2"/>
    <property type="match status" value="1"/>
</dbReference>
<sequence length="302" mass="33939">MRVDNRSVTGIIVTYNPDLDGLKSLLEAIIPQVGKLIIVDNGSGEDVENRLASLYPMVDIEKLGQNFGIAKAQNIGIAKARVQDAAYVLLLDQDSIPAGDMVARLLNAAEAQLAKNLRVACVGPRYEDPRQKNPPPFIKVTGLRLERQICAENDSIVEVDYLIASGCLIPLSTLDSVGGMREELFIDYVDIEWGLRAKQMGYQSYGICSAHMKHDLGDSPVLFRGRHIPVHSPLRHYYHFRNAIWLYRQKWLHLNWKMVDMARLVRKFVFYSLITAPRAEHAKMMTLGVWHGLTGKMGKKVG</sequence>
<evidence type="ECO:0000256" key="2">
    <source>
        <dbReference type="ARBA" id="ARBA00022676"/>
    </source>
</evidence>
<evidence type="ECO:0000313" key="6">
    <source>
        <dbReference type="Proteomes" id="UP001237780"/>
    </source>
</evidence>
<evidence type="ECO:0000259" key="4">
    <source>
        <dbReference type="Pfam" id="PF00535"/>
    </source>
</evidence>
<dbReference type="CDD" id="cd02526">
    <property type="entry name" value="GT2_RfbF_like"/>
    <property type="match status" value="1"/>
</dbReference>
<dbReference type="InterPro" id="IPR006446">
    <property type="entry name" value="RhaTrfase"/>
</dbReference>
<keyword evidence="3 5" id="KW-0808">Transferase</keyword>
<dbReference type="EC" id="2.4.1.-" evidence="5"/>
<dbReference type="InterPro" id="IPR001173">
    <property type="entry name" value="Glyco_trans_2-like"/>
</dbReference>
<evidence type="ECO:0000256" key="1">
    <source>
        <dbReference type="ARBA" id="ARBA00006739"/>
    </source>
</evidence>
<dbReference type="InterPro" id="IPR029044">
    <property type="entry name" value="Nucleotide-diphossugar_trans"/>
</dbReference>
<dbReference type="RefSeq" id="WP_307275418.1">
    <property type="nucleotide sequence ID" value="NZ_JAUSZT010000001.1"/>
</dbReference>
<evidence type="ECO:0000256" key="3">
    <source>
        <dbReference type="ARBA" id="ARBA00022679"/>
    </source>
</evidence>
<dbReference type="NCBIfam" id="TIGR01556">
    <property type="entry name" value="rhamnosyltran"/>
    <property type="match status" value="1"/>
</dbReference>
<dbReference type="Gene3D" id="3.90.550.10">
    <property type="entry name" value="Spore Coat Polysaccharide Biosynthesis Protein SpsA, Chain A"/>
    <property type="match status" value="1"/>
</dbReference>
<evidence type="ECO:0000313" key="5">
    <source>
        <dbReference type="EMBL" id="MDQ0994920.1"/>
    </source>
</evidence>